<dbReference type="SUPFAM" id="SSF46894">
    <property type="entry name" value="C-terminal effector domain of the bipartite response regulators"/>
    <property type="match status" value="1"/>
</dbReference>
<evidence type="ECO:0000256" key="2">
    <source>
        <dbReference type="ARBA" id="ARBA00023125"/>
    </source>
</evidence>
<reference evidence="5 6" key="1">
    <citation type="journal article" date="2012" name="BMC Genomics">
        <title>Genome-guided analysis of physiological and morphological traits of the fermentative acetate oxidizer Thermacetogenium phaeum.</title>
        <authorList>
            <person name="Oehler D."/>
            <person name="Poehlein A."/>
            <person name="Leimbach A."/>
            <person name="Muller N."/>
            <person name="Daniel R."/>
            <person name="Gottschalk G."/>
            <person name="Schink B."/>
        </authorList>
    </citation>
    <scope>NUCLEOTIDE SEQUENCE [LARGE SCALE GENOMIC DNA]</scope>
    <source>
        <strain evidence="6">ATCC BAA-254 / DSM 26808 / PB</strain>
    </source>
</reference>
<evidence type="ECO:0000313" key="6">
    <source>
        <dbReference type="Proteomes" id="UP000000467"/>
    </source>
</evidence>
<dbReference type="GO" id="GO:0003677">
    <property type="term" value="F:DNA binding"/>
    <property type="evidence" value="ECO:0007669"/>
    <property type="project" value="UniProtKB-KW"/>
</dbReference>
<dbReference type="PANTHER" id="PTHR44688:SF16">
    <property type="entry name" value="DNA-BINDING TRANSCRIPTIONAL ACTIVATOR DEVR_DOSR"/>
    <property type="match status" value="1"/>
</dbReference>
<sequence>MGLRVMPSFPKEPKRRDYFHYLCSAEELEASRARCRLLGVPVELGRPAKILTDSSLTQRLATNALLIALSEHVITPDCYTGPSENFLYILCDPELVALKIFAAPEVLVATEDLGIKPGTVFTEASCGTNALALAHEYNRLVATRGKQHYCKLFEDWWCIASPVTNQKGRTLGYLDISMPAAKELGLAVAFFKKLLKLIEQQLTTLEFRKVDHRPSDTPSPPPAGDPNYKALQLTSREEEILNLRLLGLDNQEIAARLCISPNTVKVHCARIYRKLGVHSFPQLIAKIYR</sequence>
<feature type="domain" description="HTH luxR-type" evidence="4">
    <location>
        <begin position="226"/>
        <end position="289"/>
    </location>
</feature>
<dbReference type="GO" id="GO:0006355">
    <property type="term" value="P:regulation of DNA-templated transcription"/>
    <property type="evidence" value="ECO:0007669"/>
    <property type="project" value="InterPro"/>
</dbReference>
<organism evidence="5 6">
    <name type="scientific">Thermacetogenium phaeum (strain ATCC BAA-254 / DSM 26808 / PB)</name>
    <dbReference type="NCBI Taxonomy" id="1089553"/>
    <lineage>
        <taxon>Bacteria</taxon>
        <taxon>Bacillati</taxon>
        <taxon>Bacillota</taxon>
        <taxon>Clostridia</taxon>
        <taxon>Thermoanaerobacterales</taxon>
        <taxon>Thermoanaerobacteraceae</taxon>
        <taxon>Thermacetogenium</taxon>
    </lineage>
</organism>
<dbReference type="eggNOG" id="COG3284">
    <property type="taxonomic scope" value="Bacteria"/>
</dbReference>
<dbReference type="PROSITE" id="PS00622">
    <property type="entry name" value="HTH_LUXR_1"/>
    <property type="match status" value="1"/>
</dbReference>
<dbReference type="EMBL" id="CP003732">
    <property type="protein sequence ID" value="AFV11618.1"/>
    <property type="molecule type" value="Genomic_DNA"/>
</dbReference>
<protein>
    <submittedName>
        <fullName evidence="5">Transcriptional regulator, LuxR family</fullName>
    </submittedName>
</protein>
<gene>
    <name evidence="5" type="ordered locus">Tph_c14080</name>
</gene>
<dbReference type="STRING" id="1089553.Tph_c14080"/>
<accession>K4LFH8</accession>
<dbReference type="InterPro" id="IPR016032">
    <property type="entry name" value="Sig_transdc_resp-reg_C-effctor"/>
</dbReference>
<dbReference type="HOGENOM" id="CLU_088266_0_0_9"/>
<dbReference type="KEGG" id="tpz:Tph_c14080"/>
<dbReference type="InterPro" id="IPR000792">
    <property type="entry name" value="Tscrpt_reg_LuxR_C"/>
</dbReference>
<dbReference type="PROSITE" id="PS50043">
    <property type="entry name" value="HTH_LUXR_2"/>
    <property type="match status" value="1"/>
</dbReference>
<dbReference type="Gene3D" id="3.30.450.40">
    <property type="match status" value="1"/>
</dbReference>
<dbReference type="eggNOG" id="COG2197">
    <property type="taxonomic scope" value="Bacteria"/>
</dbReference>
<evidence type="ECO:0000313" key="5">
    <source>
        <dbReference type="EMBL" id="AFV11618.1"/>
    </source>
</evidence>
<dbReference type="InterPro" id="IPR029016">
    <property type="entry name" value="GAF-like_dom_sf"/>
</dbReference>
<dbReference type="RefSeq" id="WP_015050498.1">
    <property type="nucleotide sequence ID" value="NC_018870.1"/>
</dbReference>
<dbReference type="Pfam" id="PF00196">
    <property type="entry name" value="GerE"/>
    <property type="match status" value="1"/>
</dbReference>
<dbReference type="Gene3D" id="1.10.10.10">
    <property type="entry name" value="Winged helix-like DNA-binding domain superfamily/Winged helix DNA-binding domain"/>
    <property type="match status" value="1"/>
</dbReference>
<proteinExistence type="predicted"/>
<dbReference type="InterPro" id="IPR036388">
    <property type="entry name" value="WH-like_DNA-bd_sf"/>
</dbReference>
<evidence type="ECO:0000256" key="1">
    <source>
        <dbReference type="ARBA" id="ARBA00023015"/>
    </source>
</evidence>
<evidence type="ECO:0000259" key="4">
    <source>
        <dbReference type="PROSITE" id="PS50043"/>
    </source>
</evidence>
<evidence type="ECO:0000256" key="3">
    <source>
        <dbReference type="ARBA" id="ARBA00023163"/>
    </source>
</evidence>
<keyword evidence="6" id="KW-1185">Reference proteome</keyword>
<dbReference type="AlphaFoldDB" id="K4LFH8"/>
<keyword evidence="3" id="KW-0804">Transcription</keyword>
<dbReference type="SMART" id="SM00421">
    <property type="entry name" value="HTH_LUXR"/>
    <property type="match status" value="1"/>
</dbReference>
<dbReference type="Proteomes" id="UP000000467">
    <property type="component" value="Chromosome"/>
</dbReference>
<dbReference type="CDD" id="cd06170">
    <property type="entry name" value="LuxR_C_like"/>
    <property type="match status" value="1"/>
</dbReference>
<keyword evidence="2" id="KW-0238">DNA-binding</keyword>
<name>K4LFH8_THEPS</name>
<keyword evidence="1" id="KW-0805">Transcription regulation</keyword>
<dbReference type="PRINTS" id="PR00038">
    <property type="entry name" value="HTHLUXR"/>
</dbReference>
<dbReference type="PANTHER" id="PTHR44688">
    <property type="entry name" value="DNA-BINDING TRANSCRIPTIONAL ACTIVATOR DEVR_DOSR"/>
    <property type="match status" value="1"/>
</dbReference>